<dbReference type="EMBL" id="ABJB010789205">
    <property type="status" value="NOT_ANNOTATED_CDS"/>
    <property type="molecule type" value="Genomic_DNA"/>
</dbReference>
<dbReference type="InParanoid" id="B7PYI3"/>
<proteinExistence type="predicted"/>
<keyword evidence="1" id="KW-1015">Disulfide bond</keyword>
<dbReference type="PANTHER" id="PTHR13802">
    <property type="entry name" value="MUCIN 4-RELATED"/>
    <property type="match status" value="1"/>
</dbReference>
<feature type="signal peptide" evidence="2">
    <location>
        <begin position="1"/>
        <end position="24"/>
    </location>
</feature>
<dbReference type="PaxDb" id="6945-B7PYI3"/>
<feature type="domain" description="NIDO" evidence="3">
    <location>
        <begin position="152"/>
        <end position="306"/>
    </location>
</feature>
<feature type="chain" id="PRO_5014568174" description="NIDO domain-containing protein" evidence="2">
    <location>
        <begin position="25"/>
        <end position="431"/>
    </location>
</feature>
<reference evidence="5" key="2">
    <citation type="submission" date="2020-05" db="UniProtKB">
        <authorList>
            <consortium name="EnsemblMetazoa"/>
        </authorList>
    </citation>
    <scope>IDENTIFICATION</scope>
    <source>
        <strain evidence="5">wikel</strain>
    </source>
</reference>
<dbReference type="PANTHER" id="PTHR13802:SF52">
    <property type="entry name" value="MUCIN-4"/>
    <property type="match status" value="1"/>
</dbReference>
<dbReference type="Proteomes" id="UP000001555">
    <property type="component" value="Unassembled WGS sequence"/>
</dbReference>
<dbReference type="EMBL" id="ABJB010157182">
    <property type="status" value="NOT_ANNOTATED_CDS"/>
    <property type="molecule type" value="Genomic_DNA"/>
</dbReference>
<reference evidence="4 6" key="1">
    <citation type="submission" date="2008-03" db="EMBL/GenBank/DDBJ databases">
        <title>Annotation of Ixodes scapularis.</title>
        <authorList>
            <consortium name="Ixodes scapularis Genome Project Consortium"/>
            <person name="Caler E."/>
            <person name="Hannick L.I."/>
            <person name="Bidwell S."/>
            <person name="Joardar V."/>
            <person name="Thiagarajan M."/>
            <person name="Amedeo P."/>
            <person name="Galinsky K.J."/>
            <person name="Schobel S."/>
            <person name="Inman J."/>
            <person name="Hostetler J."/>
            <person name="Miller J."/>
            <person name="Hammond M."/>
            <person name="Megy K."/>
            <person name="Lawson D."/>
            <person name="Kodira C."/>
            <person name="Sutton G."/>
            <person name="Meyer J."/>
            <person name="Hill C.A."/>
            <person name="Birren B."/>
            <person name="Nene V."/>
            <person name="Collins F."/>
            <person name="Alarcon-Chaidez F."/>
            <person name="Wikel S."/>
            <person name="Strausberg R."/>
        </authorList>
    </citation>
    <scope>NUCLEOTIDE SEQUENCE [LARGE SCALE GENOMIC DNA]</scope>
    <source>
        <strain evidence="6">Wikel</strain>
        <strain evidence="4">Wikel colony</strain>
    </source>
</reference>
<dbReference type="EMBL" id="ABJB010878062">
    <property type="status" value="NOT_ANNOTATED_CDS"/>
    <property type="molecule type" value="Genomic_DNA"/>
</dbReference>
<dbReference type="EMBL" id="ABJB010187913">
    <property type="status" value="NOT_ANNOTATED_CDS"/>
    <property type="molecule type" value="Genomic_DNA"/>
</dbReference>
<dbReference type="VEuPathDB" id="VectorBase:ISCW009907"/>
<organism>
    <name type="scientific">Ixodes scapularis</name>
    <name type="common">Black-legged tick</name>
    <name type="synonym">Deer tick</name>
    <dbReference type="NCBI Taxonomy" id="6945"/>
    <lineage>
        <taxon>Eukaryota</taxon>
        <taxon>Metazoa</taxon>
        <taxon>Ecdysozoa</taxon>
        <taxon>Arthropoda</taxon>
        <taxon>Chelicerata</taxon>
        <taxon>Arachnida</taxon>
        <taxon>Acari</taxon>
        <taxon>Parasitiformes</taxon>
        <taxon>Ixodida</taxon>
        <taxon>Ixodoidea</taxon>
        <taxon>Ixodidae</taxon>
        <taxon>Ixodinae</taxon>
        <taxon>Ixodes</taxon>
    </lineage>
</organism>
<name>B7PYI3_IXOSC</name>
<evidence type="ECO:0000313" key="4">
    <source>
        <dbReference type="EMBL" id="EEC11655.1"/>
    </source>
</evidence>
<dbReference type="EnsemblMetazoa" id="ISCW009907-RA">
    <property type="protein sequence ID" value="ISCW009907-PA"/>
    <property type="gene ID" value="ISCW009907"/>
</dbReference>
<dbReference type="Pfam" id="PF06119">
    <property type="entry name" value="NIDO"/>
    <property type="match status" value="1"/>
</dbReference>
<protein>
    <recommendedName>
        <fullName evidence="3">NIDO domain-containing protein</fullName>
    </recommendedName>
</protein>
<dbReference type="PROSITE" id="PS51220">
    <property type="entry name" value="NIDO"/>
    <property type="match status" value="1"/>
</dbReference>
<keyword evidence="6" id="KW-1185">Reference proteome</keyword>
<dbReference type="SMART" id="SM00539">
    <property type="entry name" value="NIDO"/>
    <property type="match status" value="1"/>
</dbReference>
<dbReference type="InterPro" id="IPR051495">
    <property type="entry name" value="Epithelial_Barrier/Signaling"/>
</dbReference>
<dbReference type="VEuPathDB" id="VectorBase:ISCP_009011"/>
<evidence type="ECO:0000313" key="6">
    <source>
        <dbReference type="Proteomes" id="UP000001555"/>
    </source>
</evidence>
<dbReference type="GO" id="GO:0007160">
    <property type="term" value="P:cell-matrix adhesion"/>
    <property type="evidence" value="ECO:0007669"/>
    <property type="project" value="InterPro"/>
</dbReference>
<dbReference type="STRING" id="6945.B7PYI3"/>
<keyword evidence="2" id="KW-0732">Signal</keyword>
<dbReference type="HOGENOM" id="CLU_636618_0_0_1"/>
<evidence type="ECO:0000256" key="1">
    <source>
        <dbReference type="ARBA" id="ARBA00023157"/>
    </source>
</evidence>
<dbReference type="VEuPathDB" id="VectorBase:ISCI009907"/>
<evidence type="ECO:0000313" key="5">
    <source>
        <dbReference type="EnsemblMetazoa" id="ISCW009907-PA"/>
    </source>
</evidence>
<dbReference type="EMBL" id="ABJB010420947">
    <property type="status" value="NOT_ANNOTATED_CDS"/>
    <property type="molecule type" value="Genomic_DNA"/>
</dbReference>
<gene>
    <name evidence="4" type="ORF">IscW_ISCW009907</name>
</gene>
<evidence type="ECO:0000259" key="3">
    <source>
        <dbReference type="PROSITE" id="PS51220"/>
    </source>
</evidence>
<dbReference type="AlphaFoldDB" id="B7PYI3"/>
<dbReference type="InterPro" id="IPR003886">
    <property type="entry name" value="NIDO_dom"/>
</dbReference>
<sequence>MADVRWIVLASLLRLLIWTTPCYGQDAPSNPAYAVDPNLYAIEDHLVFPERPSDYYSFRKSLMYPYDRLDLTNIDSSKQEHEVSLQARLPFFGFYYKYIKVHLNGYLHFGGAPSGYSFPIRFPLRPEDTIREKDPALIAPWLSFQSMVSDIPESGVYFRLFRIGEPSYRDPDGWLEKRAIEDFREGMIGAADFKPIFVVIATWRNVTLTGMQNRNNIKTNTYQVVLASNERRTYVMFNYEKIDWIAVNDVNNGENGENPFVGFNAGNTTRYYEFLPYSQEPRVKNLPQHGEGNGIKGRYIFQIDEEIWHGSCIKWEPPELAAEDIEILDDNDKAERPENIRIKWHPHKLINNNNTNVQLHLWGYNDDLEYPQLTYIDSLSGSMRNGDMRYTINVEQFRERYNWDKLNYQFGFLSINLTDPSVIAKDYKNSP</sequence>
<evidence type="ECO:0000256" key="2">
    <source>
        <dbReference type="SAM" id="SignalP"/>
    </source>
</evidence>
<accession>B7PYI3</accession>
<dbReference type="EMBL" id="DS820118">
    <property type="protein sequence ID" value="EEC11655.1"/>
    <property type="molecule type" value="Genomic_DNA"/>
</dbReference>
<dbReference type="EMBL" id="ABJB010822513">
    <property type="status" value="NOT_ANNOTATED_CDS"/>
    <property type="molecule type" value="Genomic_DNA"/>
</dbReference>
<dbReference type="OrthoDB" id="6406881at2759"/>